<reference evidence="1 2" key="1">
    <citation type="submission" date="2019-03" db="EMBL/GenBank/DDBJ databases">
        <title>Sapientia aquatica gen. nov., sp. nov., isolated from a crater lake.</title>
        <authorList>
            <person name="Felfoldi T."/>
            <person name="Szabo A."/>
            <person name="Toth E."/>
            <person name="Schumann P."/>
            <person name="Keki Z."/>
            <person name="Marialigeti K."/>
            <person name="Mathe I."/>
        </authorList>
    </citation>
    <scope>NUCLEOTIDE SEQUENCE [LARGE SCALE GENOMIC DNA]</scope>
    <source>
        <strain evidence="1 2">SA-152</strain>
    </source>
</reference>
<keyword evidence="2" id="KW-1185">Reference proteome</keyword>
<dbReference type="SUPFAM" id="SSF56601">
    <property type="entry name" value="beta-lactamase/transpeptidase-like"/>
    <property type="match status" value="1"/>
</dbReference>
<organism evidence="1 2">
    <name type="scientific">Sapientia aquatica</name>
    <dbReference type="NCBI Taxonomy" id="1549640"/>
    <lineage>
        <taxon>Bacteria</taxon>
        <taxon>Pseudomonadati</taxon>
        <taxon>Pseudomonadota</taxon>
        <taxon>Betaproteobacteria</taxon>
        <taxon>Burkholderiales</taxon>
        <taxon>Oxalobacteraceae</taxon>
        <taxon>Sapientia</taxon>
    </lineage>
</organism>
<evidence type="ECO:0000313" key="2">
    <source>
        <dbReference type="Proteomes" id="UP000294829"/>
    </source>
</evidence>
<protein>
    <recommendedName>
        <fullName evidence="3">Serine hydrolase</fullName>
    </recommendedName>
</protein>
<dbReference type="Gene3D" id="3.40.710.10">
    <property type="entry name" value="DD-peptidase/beta-lactamase superfamily"/>
    <property type="match status" value="1"/>
</dbReference>
<evidence type="ECO:0008006" key="3">
    <source>
        <dbReference type="Google" id="ProtNLM"/>
    </source>
</evidence>
<dbReference type="AlphaFoldDB" id="A0A4R5VXI9"/>
<accession>A0A4R5VXI9</accession>
<comment type="caution">
    <text evidence="1">The sequence shown here is derived from an EMBL/GenBank/DDBJ whole genome shotgun (WGS) entry which is preliminary data.</text>
</comment>
<dbReference type="RefSeq" id="WP_133329700.1">
    <property type="nucleotide sequence ID" value="NZ_SMYL01000008.1"/>
</dbReference>
<dbReference type="Proteomes" id="UP000294829">
    <property type="component" value="Unassembled WGS sequence"/>
</dbReference>
<sequence>MAQLITNESLAKALIKLVNEQHFEHTPDSMRAGLAIEEFPSLDLAVAVFPNGEQTTDAVWANVLFSRDFPQGQIARIAGQAGPVYNIHYLKDQINSDYESIAWLPGADWNKLRWETLQGTGTDFVQPYPASLLKLMVLVGVAKLIDQGKFDWSMERSFGGITKTIDAWADSMIVASNNDATTALVSLLHHGELIVCQGENEINHLNALFAHYGLTTLKLSNTRANGGWRSADGAGVGNIHMTAWDTVRLLWLLSDAGPKAPWLAPEVEPILSKEGKHRVWGYLGLQGLHTILSSTSLAGVDGWQTGIPAHLSERWIQSDGSVLVEDIPLPADVRPANSAADAYFAHKTGNTENYCSDAGLVRSFNSNGRRYIIALLSNLGTRYQANPYCSSTWRIPALGQAIDQWIAQQVE</sequence>
<dbReference type="InterPro" id="IPR012338">
    <property type="entry name" value="Beta-lactam/transpept-like"/>
</dbReference>
<dbReference type="EMBL" id="SMYL01000008">
    <property type="protein sequence ID" value="TDK63736.1"/>
    <property type="molecule type" value="Genomic_DNA"/>
</dbReference>
<proteinExistence type="predicted"/>
<name>A0A4R5VXI9_9BURK</name>
<dbReference type="OrthoDB" id="5494045at2"/>
<evidence type="ECO:0000313" key="1">
    <source>
        <dbReference type="EMBL" id="TDK63736.1"/>
    </source>
</evidence>
<gene>
    <name evidence="1" type="ORF">E2I14_14285</name>
</gene>